<dbReference type="InterPro" id="IPR014944">
    <property type="entry name" value="Toxin_SymE-like"/>
</dbReference>
<protein>
    <submittedName>
        <fullName evidence="2">Toxin SymE, type I toxin-antitoxin system</fullName>
    </submittedName>
</protein>
<evidence type="ECO:0000259" key="1">
    <source>
        <dbReference type="Pfam" id="PF08845"/>
    </source>
</evidence>
<dbReference type="EMBL" id="FNRA01000002">
    <property type="protein sequence ID" value="SEA23619.1"/>
    <property type="molecule type" value="Genomic_DNA"/>
</dbReference>
<dbReference type="GO" id="GO:0016070">
    <property type="term" value="P:RNA metabolic process"/>
    <property type="evidence" value="ECO:0007669"/>
    <property type="project" value="InterPro"/>
</dbReference>
<feature type="domain" description="Toxin SymE-like" evidence="1">
    <location>
        <begin position="18"/>
        <end position="60"/>
    </location>
</feature>
<dbReference type="Proteomes" id="UP000198850">
    <property type="component" value="Unassembled WGS sequence"/>
</dbReference>
<organism evidence="2 3">
    <name type="scientific">Pedobacter hartonius</name>
    <dbReference type="NCBI Taxonomy" id="425514"/>
    <lineage>
        <taxon>Bacteria</taxon>
        <taxon>Pseudomonadati</taxon>
        <taxon>Bacteroidota</taxon>
        <taxon>Sphingobacteriia</taxon>
        <taxon>Sphingobacteriales</taxon>
        <taxon>Sphingobacteriaceae</taxon>
        <taxon>Pedobacter</taxon>
    </lineage>
</organism>
<dbReference type="OrthoDB" id="9803936at2"/>
<reference evidence="2 3" key="1">
    <citation type="submission" date="2016-10" db="EMBL/GenBank/DDBJ databases">
        <authorList>
            <person name="de Groot N.N."/>
        </authorList>
    </citation>
    <scope>NUCLEOTIDE SEQUENCE [LARGE SCALE GENOMIC DNA]</scope>
    <source>
        <strain evidence="2 3">DSM 19033</strain>
    </source>
</reference>
<dbReference type="GO" id="GO:0016788">
    <property type="term" value="F:hydrolase activity, acting on ester bonds"/>
    <property type="evidence" value="ECO:0007669"/>
    <property type="project" value="InterPro"/>
</dbReference>
<dbReference type="AlphaFoldDB" id="A0A1H3ZIM3"/>
<dbReference type="GO" id="GO:0005737">
    <property type="term" value="C:cytoplasm"/>
    <property type="evidence" value="ECO:0007669"/>
    <property type="project" value="InterPro"/>
</dbReference>
<gene>
    <name evidence="2" type="ORF">SAMN05443550_102377</name>
</gene>
<accession>A0A1H3ZIM3</accession>
<evidence type="ECO:0000313" key="3">
    <source>
        <dbReference type="Proteomes" id="UP000198850"/>
    </source>
</evidence>
<proteinExistence type="predicted"/>
<evidence type="ECO:0000313" key="2">
    <source>
        <dbReference type="EMBL" id="SEA23619.1"/>
    </source>
</evidence>
<keyword evidence="3" id="KW-1185">Reference proteome</keyword>
<sequence>MQLKKTKNVKLGELIRCYHNRNNESSPVLRIEGHWLEDLGFHPGETVVITYSKDKLVIRPKLSRTEYNKLLKAGQK</sequence>
<dbReference type="RefSeq" id="WP_090555521.1">
    <property type="nucleotide sequence ID" value="NZ_FNRA01000002.1"/>
</dbReference>
<dbReference type="Pfam" id="PF08845">
    <property type="entry name" value="SymE_toxin"/>
    <property type="match status" value="1"/>
</dbReference>
<dbReference type="GO" id="GO:0003723">
    <property type="term" value="F:RNA binding"/>
    <property type="evidence" value="ECO:0007669"/>
    <property type="project" value="InterPro"/>
</dbReference>
<name>A0A1H3ZIM3_9SPHI</name>